<dbReference type="Proteomes" id="UP000288623">
    <property type="component" value="Unassembled WGS sequence"/>
</dbReference>
<dbReference type="SUPFAM" id="SSF89550">
    <property type="entry name" value="PHP domain-like"/>
    <property type="match status" value="1"/>
</dbReference>
<dbReference type="RefSeq" id="WP_126989089.1">
    <property type="nucleotide sequence ID" value="NZ_JTFC01000005.1"/>
</dbReference>
<comment type="caution">
    <text evidence="6">The sequence shown here is derived from an EMBL/GenBank/DDBJ whole genome shotgun (WGS) entry which is preliminary data.</text>
</comment>
<evidence type="ECO:0000256" key="4">
    <source>
        <dbReference type="ARBA" id="ARBA00051722"/>
    </source>
</evidence>
<gene>
    <name evidence="6" type="ORF">QI30_01015</name>
</gene>
<dbReference type="EC" id="3.1.3.48" evidence="5"/>
<keyword evidence="2 5" id="KW-0378">Hydrolase</keyword>
<dbReference type="EMBL" id="JTFC01000005">
    <property type="protein sequence ID" value="RUS58325.1"/>
    <property type="molecule type" value="Genomic_DNA"/>
</dbReference>
<evidence type="ECO:0000256" key="5">
    <source>
        <dbReference type="PIRNR" id="PIRNR016557"/>
    </source>
</evidence>
<organism evidence="6 7">
    <name type="scientific">Candidatus Kurthia intestinigallinarum</name>
    <dbReference type="NCBI Taxonomy" id="1562256"/>
    <lineage>
        <taxon>Bacteria</taxon>
        <taxon>Bacillati</taxon>
        <taxon>Bacillota</taxon>
        <taxon>Bacilli</taxon>
        <taxon>Bacillales</taxon>
        <taxon>Caryophanaceae</taxon>
        <taxon>Kurthia</taxon>
    </lineage>
</organism>
<comment type="similarity">
    <text evidence="1 5">Belongs to the metallo-dependent hydrolases superfamily. CpsB/CapC family.</text>
</comment>
<evidence type="ECO:0000256" key="1">
    <source>
        <dbReference type="ARBA" id="ARBA00005750"/>
    </source>
</evidence>
<evidence type="ECO:0000313" key="7">
    <source>
        <dbReference type="Proteomes" id="UP000288623"/>
    </source>
</evidence>
<dbReference type="InterPro" id="IPR016195">
    <property type="entry name" value="Pol/histidinol_Pase-like"/>
</dbReference>
<proteinExistence type="inferred from homology"/>
<dbReference type="Pfam" id="PF19567">
    <property type="entry name" value="CpsB_CapC"/>
    <property type="match status" value="1"/>
</dbReference>
<dbReference type="PANTHER" id="PTHR39181">
    <property type="entry name" value="TYROSINE-PROTEIN PHOSPHATASE YWQE"/>
    <property type="match status" value="1"/>
</dbReference>
<dbReference type="PANTHER" id="PTHR39181:SF1">
    <property type="entry name" value="TYROSINE-PROTEIN PHOSPHATASE YWQE"/>
    <property type="match status" value="1"/>
</dbReference>
<keyword evidence="3 5" id="KW-0904">Protein phosphatase</keyword>
<dbReference type="GO" id="GO:0004725">
    <property type="term" value="F:protein tyrosine phosphatase activity"/>
    <property type="evidence" value="ECO:0007669"/>
    <property type="project" value="UniProtKB-UniRule"/>
</dbReference>
<dbReference type="InterPro" id="IPR016667">
    <property type="entry name" value="Caps_polysacc_synth_CpsB/CapC"/>
</dbReference>
<accession>A0A433RYF4</accession>
<protein>
    <recommendedName>
        <fullName evidence="5">Tyrosine-protein phosphatase</fullName>
        <ecNumber evidence="5">3.1.3.48</ecNumber>
    </recommendedName>
</protein>
<evidence type="ECO:0000256" key="3">
    <source>
        <dbReference type="ARBA" id="ARBA00022912"/>
    </source>
</evidence>
<dbReference type="OrthoDB" id="9788539at2"/>
<reference evidence="6 7" key="1">
    <citation type="submission" date="2014-11" db="EMBL/GenBank/DDBJ databases">
        <title>Genome sequence and analysis of novel Kurthia sp.</title>
        <authorList>
            <person name="Lawson J.N."/>
            <person name="Gonzalez J.E."/>
            <person name="Rinauldi L."/>
            <person name="Xuan Z."/>
            <person name="Firman A."/>
            <person name="Shaddox L."/>
            <person name="Trudeau A."/>
            <person name="Shah S."/>
            <person name="Reiman D."/>
        </authorList>
    </citation>
    <scope>NUCLEOTIDE SEQUENCE [LARGE SCALE GENOMIC DNA]</scope>
    <source>
        <strain evidence="6 7">3B1D</strain>
    </source>
</reference>
<comment type="catalytic activity">
    <reaction evidence="4 5">
        <text>O-phospho-L-tyrosyl-[protein] + H2O = L-tyrosyl-[protein] + phosphate</text>
        <dbReference type="Rhea" id="RHEA:10684"/>
        <dbReference type="Rhea" id="RHEA-COMP:10136"/>
        <dbReference type="Rhea" id="RHEA-COMP:20101"/>
        <dbReference type="ChEBI" id="CHEBI:15377"/>
        <dbReference type="ChEBI" id="CHEBI:43474"/>
        <dbReference type="ChEBI" id="CHEBI:46858"/>
        <dbReference type="ChEBI" id="CHEBI:61978"/>
        <dbReference type="EC" id="3.1.3.48"/>
    </reaction>
</comment>
<evidence type="ECO:0000313" key="6">
    <source>
        <dbReference type="EMBL" id="RUS58325.1"/>
    </source>
</evidence>
<dbReference type="AlphaFoldDB" id="A0A433RYF4"/>
<dbReference type="PIRSF" id="PIRSF016557">
    <property type="entry name" value="Caps_synth_CpsB"/>
    <property type="match status" value="1"/>
</dbReference>
<keyword evidence="7" id="KW-1185">Reference proteome</keyword>
<name>A0A433RYF4_9BACL</name>
<dbReference type="Gene3D" id="3.20.20.140">
    <property type="entry name" value="Metal-dependent hydrolases"/>
    <property type="match status" value="1"/>
</dbReference>
<evidence type="ECO:0000256" key="2">
    <source>
        <dbReference type="ARBA" id="ARBA00022801"/>
    </source>
</evidence>
<dbReference type="GO" id="GO:0030145">
    <property type="term" value="F:manganese ion binding"/>
    <property type="evidence" value="ECO:0007669"/>
    <property type="project" value="UniProtKB-UniRule"/>
</dbReference>
<sequence>MVDLHSHILFQADDGPATFEESLMMLEQAMKQGITQLISTSHAHKGALNVSKEDVFDKLALLRHHIEQQNWDLKVFEGHEITISENTVEHVINHDVLTLANSQYALIELPSGHLPHYTLSTFHGLLEAGYTPIIAHPERQQNIIQDANVLEQFVRSGMLAQLTTGAILGKYGKRVEKAAFELLDRQLIHFIGTDAHDLERRHFDLERAISVLEKRGFADYAALLLENNEAVLRNQPVEVLEPEQPSKKRWWLRR</sequence>